<dbReference type="Proteomes" id="UP000245890">
    <property type="component" value="Unassembled WGS sequence"/>
</dbReference>
<gene>
    <name evidence="1" type="ORF">DD559_00280</name>
</gene>
<evidence type="ECO:0000313" key="1">
    <source>
        <dbReference type="EMBL" id="PVX27977.1"/>
    </source>
</evidence>
<protein>
    <submittedName>
        <fullName evidence="1">Uncharacterized protein</fullName>
    </submittedName>
</protein>
<name>A0A2U0S9C6_9SPHN</name>
<reference evidence="1 2" key="1">
    <citation type="submission" date="2018-05" db="EMBL/GenBank/DDBJ databases">
        <title>Description of Sphingomonas pokkalii sp nov, isolated from the rhizosphere of saline tolerant pokkali rice and its draft genome analysis.</title>
        <authorList>
            <person name="Menon R."/>
            <person name="Kumari S."/>
            <person name="Rameshkumar N."/>
        </authorList>
    </citation>
    <scope>NUCLEOTIDE SEQUENCE [LARGE SCALE GENOMIC DNA]</scope>
    <source>
        <strain evidence="1 2">L3B27</strain>
    </source>
</reference>
<dbReference type="OrthoDB" id="7571055at2"/>
<dbReference type="AlphaFoldDB" id="A0A2U0S9C6"/>
<accession>A0A2U0S9C6</accession>
<sequence>MSYTPTDLAKAEKNVVLAERHIAAQQEVLAMMRAAGSPTEGAEELLAKFEAGLGRAERIRDWIASGLGERGREQQRAAA</sequence>
<organism evidence="1 2">
    <name type="scientific">Sphingomonas pokkalii</name>
    <dbReference type="NCBI Taxonomy" id="2175090"/>
    <lineage>
        <taxon>Bacteria</taxon>
        <taxon>Pseudomonadati</taxon>
        <taxon>Pseudomonadota</taxon>
        <taxon>Alphaproteobacteria</taxon>
        <taxon>Sphingomonadales</taxon>
        <taxon>Sphingomonadaceae</taxon>
        <taxon>Sphingomonas</taxon>
    </lineage>
</organism>
<comment type="caution">
    <text evidence="1">The sequence shown here is derived from an EMBL/GenBank/DDBJ whole genome shotgun (WGS) entry which is preliminary data.</text>
</comment>
<keyword evidence="2" id="KW-1185">Reference proteome</keyword>
<proteinExistence type="predicted"/>
<dbReference type="EMBL" id="QENQ01000001">
    <property type="protein sequence ID" value="PVX27977.1"/>
    <property type="molecule type" value="Genomic_DNA"/>
</dbReference>
<dbReference type="RefSeq" id="WP_116467433.1">
    <property type="nucleotide sequence ID" value="NZ_QENQ01000001.1"/>
</dbReference>
<evidence type="ECO:0000313" key="2">
    <source>
        <dbReference type="Proteomes" id="UP000245890"/>
    </source>
</evidence>